<organism evidence="4 5">
    <name type="scientific">Thermodesulfobium acidiphilum</name>
    <dbReference type="NCBI Taxonomy" id="1794699"/>
    <lineage>
        <taxon>Bacteria</taxon>
        <taxon>Pseudomonadati</taxon>
        <taxon>Thermodesulfobiota</taxon>
        <taxon>Thermodesulfobiia</taxon>
        <taxon>Thermodesulfobiales</taxon>
        <taxon>Thermodesulfobiaceae</taxon>
        <taxon>Thermodesulfobium</taxon>
    </lineage>
</organism>
<dbReference type="InterPro" id="IPR020627">
    <property type="entry name" value="KhpA"/>
</dbReference>
<dbReference type="AlphaFoldDB" id="A0A2R4W0C1"/>
<dbReference type="PANTHER" id="PTHR34654:SF1">
    <property type="entry name" value="RNA-BINDING PROTEIN KHPA"/>
    <property type="match status" value="1"/>
</dbReference>
<evidence type="ECO:0000256" key="2">
    <source>
        <dbReference type="ARBA" id="ARBA00022884"/>
    </source>
</evidence>
<dbReference type="GO" id="GO:0009252">
    <property type="term" value="P:peptidoglycan biosynthetic process"/>
    <property type="evidence" value="ECO:0007669"/>
    <property type="project" value="UniProtKB-UniRule"/>
</dbReference>
<reference evidence="4 5" key="1">
    <citation type="submission" date="2017-04" db="EMBL/GenBank/DDBJ databases">
        <title>Genomic insights into metabolism of Thermodesulfobium acidiphilum.</title>
        <authorList>
            <person name="Toshchakov S.V."/>
            <person name="Frolov E.N."/>
            <person name="Kublanov I.V."/>
            <person name="Samarov N.I."/>
            <person name="Novikov A."/>
            <person name="Lebedinsky A.V."/>
            <person name="Bonch-Osmolovskaya E.A."/>
            <person name="Chernyh N.A."/>
        </authorList>
    </citation>
    <scope>NUCLEOTIDE SEQUENCE [LARGE SCALE GENOMIC DNA]</scope>
    <source>
        <strain evidence="4 5">3127-1</strain>
    </source>
</reference>
<dbReference type="GO" id="GO:0003723">
    <property type="term" value="F:RNA binding"/>
    <property type="evidence" value="ECO:0007669"/>
    <property type="project" value="UniProtKB-UniRule"/>
</dbReference>
<dbReference type="KEGG" id="taci:TDSAC_0868"/>
<comment type="function">
    <text evidence="3">A probable RNA chaperone. Forms a complex with KhpB which binds to cellular RNA and controls its expression. Plays a role in peptidoglycan (PG) homeostasis and cell length regulation.</text>
</comment>
<dbReference type="SUPFAM" id="SSF54814">
    <property type="entry name" value="Prokaryotic type KH domain (KH-domain type II)"/>
    <property type="match status" value="1"/>
</dbReference>
<dbReference type="EMBL" id="CP020921">
    <property type="protein sequence ID" value="AWB10225.1"/>
    <property type="molecule type" value="Genomic_DNA"/>
</dbReference>
<keyword evidence="3" id="KW-0133">Cell shape</keyword>
<dbReference type="HAMAP" id="MF_00088">
    <property type="entry name" value="KhpA"/>
    <property type="match status" value="1"/>
</dbReference>
<dbReference type="OrthoDB" id="9812389at2"/>
<evidence type="ECO:0000313" key="4">
    <source>
        <dbReference type="EMBL" id="AWB10225.1"/>
    </source>
</evidence>
<keyword evidence="3" id="KW-0143">Chaperone</keyword>
<dbReference type="RefSeq" id="WP_108309042.1">
    <property type="nucleotide sequence ID" value="NZ_CP020921.1"/>
</dbReference>
<dbReference type="GO" id="GO:0008360">
    <property type="term" value="P:regulation of cell shape"/>
    <property type="evidence" value="ECO:0007669"/>
    <property type="project" value="UniProtKB-KW"/>
</dbReference>
<comment type="subunit">
    <text evidence="3">Forms a complex with KhpB.</text>
</comment>
<dbReference type="GO" id="GO:0005737">
    <property type="term" value="C:cytoplasm"/>
    <property type="evidence" value="ECO:0007669"/>
    <property type="project" value="UniProtKB-SubCell"/>
</dbReference>
<dbReference type="Pfam" id="PF13083">
    <property type="entry name" value="KH_KhpA-B"/>
    <property type="match status" value="1"/>
</dbReference>
<name>A0A2R4W0C1_THEAF</name>
<gene>
    <name evidence="3" type="primary">khpA</name>
    <name evidence="4" type="ORF">TDSAC_0868</name>
</gene>
<comment type="similarity">
    <text evidence="3">Belongs to the KhpA RNA-binding protein family.</text>
</comment>
<dbReference type="InterPro" id="IPR015946">
    <property type="entry name" value="KH_dom-like_a/b"/>
</dbReference>
<keyword evidence="2 3" id="KW-0694">RNA-binding</keyword>
<keyword evidence="1 3" id="KW-0963">Cytoplasm</keyword>
<dbReference type="PROSITE" id="PS50084">
    <property type="entry name" value="KH_TYPE_1"/>
    <property type="match status" value="1"/>
</dbReference>
<dbReference type="Gene3D" id="3.30.300.20">
    <property type="match status" value="1"/>
</dbReference>
<evidence type="ECO:0000313" key="5">
    <source>
        <dbReference type="Proteomes" id="UP000244792"/>
    </source>
</evidence>
<keyword evidence="5" id="KW-1185">Reference proteome</keyword>
<dbReference type="InterPro" id="IPR009019">
    <property type="entry name" value="KH_sf_prok-type"/>
</dbReference>
<accession>A0A2R4W0C1</accession>
<proteinExistence type="inferred from homology"/>
<evidence type="ECO:0000256" key="3">
    <source>
        <dbReference type="HAMAP-Rule" id="MF_00088"/>
    </source>
</evidence>
<dbReference type="CDD" id="cd22533">
    <property type="entry name" value="KH-II_YlqC-like"/>
    <property type="match status" value="1"/>
</dbReference>
<comment type="subcellular location">
    <subcellularLocation>
        <location evidence="3">Cytoplasm</location>
    </subcellularLocation>
</comment>
<dbReference type="PANTHER" id="PTHR34654">
    <property type="entry name" value="UPF0109 PROTEIN SCO5592"/>
    <property type="match status" value="1"/>
</dbReference>
<sequence length="81" mass="9314">MTDFLKITIKNLVEHPAEVLINESVEENNVFYEVYLKSEDIGRVIGKHGQIIDSIRQILKAVGKKKGINYFVEIKELLVKN</sequence>
<dbReference type="Proteomes" id="UP000244792">
    <property type="component" value="Chromosome"/>
</dbReference>
<evidence type="ECO:0000256" key="1">
    <source>
        <dbReference type="ARBA" id="ARBA00022490"/>
    </source>
</evidence>
<keyword evidence="3" id="KW-0961">Cell wall biogenesis/degradation</keyword>
<dbReference type="GO" id="GO:0071555">
    <property type="term" value="P:cell wall organization"/>
    <property type="evidence" value="ECO:0007669"/>
    <property type="project" value="UniProtKB-KW"/>
</dbReference>
<protein>
    <recommendedName>
        <fullName evidence="3">RNA-binding protein KhpA</fullName>
    </recommendedName>
    <alternativeName>
        <fullName evidence="3">KH-domain protein A</fullName>
    </alternativeName>
</protein>